<dbReference type="SUPFAM" id="SSF56436">
    <property type="entry name" value="C-type lectin-like"/>
    <property type="match status" value="1"/>
</dbReference>
<keyword evidence="2 8" id="KW-0812">Transmembrane</keyword>
<accession>A0A8C5L8P1</accession>
<feature type="domain" description="C-type lectin" evidence="9">
    <location>
        <begin position="90"/>
        <end position="186"/>
    </location>
</feature>
<comment type="subcellular location">
    <subcellularLocation>
        <location evidence="1">Membrane</location>
        <topology evidence="1">Single-pass type II membrane protein</topology>
    </subcellularLocation>
</comment>
<dbReference type="GO" id="GO:0005886">
    <property type="term" value="C:plasma membrane"/>
    <property type="evidence" value="ECO:0007669"/>
    <property type="project" value="TreeGrafter"/>
</dbReference>
<keyword evidence="6 8" id="KW-0472">Membrane</keyword>
<evidence type="ECO:0000256" key="1">
    <source>
        <dbReference type="ARBA" id="ARBA00004606"/>
    </source>
</evidence>
<dbReference type="InterPro" id="IPR051527">
    <property type="entry name" value="KLR_subfamily_B"/>
</dbReference>
<reference evidence="10" key="2">
    <citation type="submission" date="2025-09" db="UniProtKB">
        <authorList>
            <consortium name="Ensembl"/>
        </authorList>
    </citation>
    <scope>IDENTIFICATION</scope>
</reference>
<evidence type="ECO:0000313" key="11">
    <source>
        <dbReference type="Proteomes" id="UP000694385"/>
    </source>
</evidence>
<dbReference type="PROSITE" id="PS50041">
    <property type="entry name" value="C_TYPE_LECTIN_2"/>
    <property type="match status" value="1"/>
</dbReference>
<keyword evidence="3" id="KW-0430">Lectin</keyword>
<keyword evidence="5 8" id="KW-1133">Transmembrane helix</keyword>
<gene>
    <name evidence="10" type="primary">Klrb1</name>
</gene>
<reference evidence="10" key="1">
    <citation type="submission" date="2025-08" db="UniProtKB">
        <authorList>
            <consortium name="Ensembl"/>
        </authorList>
    </citation>
    <scope>IDENTIFICATION</scope>
</reference>
<dbReference type="Gene3D" id="3.10.100.10">
    <property type="entry name" value="Mannose-Binding Protein A, subunit A"/>
    <property type="match status" value="1"/>
</dbReference>
<dbReference type="OMA" id="TENKWIC"/>
<keyword evidence="4" id="KW-0735">Signal-anchor</keyword>
<keyword evidence="7" id="KW-1015">Disulfide bond</keyword>
<evidence type="ECO:0000256" key="3">
    <source>
        <dbReference type="ARBA" id="ARBA00022734"/>
    </source>
</evidence>
<evidence type="ECO:0000256" key="2">
    <source>
        <dbReference type="ARBA" id="ARBA00022692"/>
    </source>
</evidence>
<dbReference type="GeneTree" id="ENSGT00940000154685"/>
<dbReference type="PANTHER" id="PTHR46784:SF1">
    <property type="entry name" value="KILLER CELL LECTIN-LIKE RECEPTOR SUBFAMILY B MEMBER 1"/>
    <property type="match status" value="1"/>
</dbReference>
<dbReference type="Pfam" id="PF00059">
    <property type="entry name" value="Lectin_C"/>
    <property type="match status" value="1"/>
</dbReference>
<evidence type="ECO:0000256" key="6">
    <source>
        <dbReference type="ARBA" id="ARBA00023136"/>
    </source>
</evidence>
<evidence type="ECO:0000256" key="5">
    <source>
        <dbReference type="ARBA" id="ARBA00022989"/>
    </source>
</evidence>
<dbReference type="Ensembl" id="ENSJJAT00000026403.1">
    <property type="protein sequence ID" value="ENSJJAP00000019866.1"/>
    <property type="gene ID" value="ENSJJAG00000020704.1"/>
</dbReference>
<feature type="transmembrane region" description="Helical" evidence="8">
    <location>
        <begin position="46"/>
        <end position="65"/>
    </location>
</feature>
<evidence type="ECO:0000256" key="8">
    <source>
        <dbReference type="SAM" id="Phobius"/>
    </source>
</evidence>
<dbReference type="SMART" id="SM00034">
    <property type="entry name" value="CLECT"/>
    <property type="match status" value="1"/>
</dbReference>
<dbReference type="CDD" id="cd03593">
    <property type="entry name" value="CLECT_NK_receptors_like"/>
    <property type="match status" value="1"/>
</dbReference>
<keyword evidence="11" id="KW-1185">Reference proteome</keyword>
<dbReference type="GO" id="GO:0030246">
    <property type="term" value="F:carbohydrate binding"/>
    <property type="evidence" value="ECO:0007669"/>
    <property type="project" value="UniProtKB-KW"/>
</dbReference>
<dbReference type="InterPro" id="IPR001304">
    <property type="entry name" value="C-type_lectin-like"/>
</dbReference>
<dbReference type="InterPro" id="IPR016186">
    <property type="entry name" value="C-type_lectin-like/link_sf"/>
</dbReference>
<dbReference type="AlphaFoldDB" id="A0A8C5L8P1"/>
<dbReference type="GO" id="GO:0038023">
    <property type="term" value="F:signaling receptor activity"/>
    <property type="evidence" value="ECO:0007669"/>
    <property type="project" value="TreeGrafter"/>
</dbReference>
<dbReference type="Proteomes" id="UP000694385">
    <property type="component" value="Unassembled WGS sequence"/>
</dbReference>
<evidence type="ECO:0000259" key="9">
    <source>
        <dbReference type="PROSITE" id="PS50041"/>
    </source>
</evidence>
<dbReference type="GO" id="GO:0009986">
    <property type="term" value="C:cell surface"/>
    <property type="evidence" value="ECO:0007669"/>
    <property type="project" value="TreeGrafter"/>
</dbReference>
<sequence length="196" mass="21799">MDTSVVYADLNIPRTSRPKNTSSPALPRGSCAGTCRHQLLVRLGGAALVLLILSVIGFTVSVRFLTQKSSAEQSSVDVQENRTKPTASGTWKESLDKCTSKESTLLLIRDREELTDIQNLENIKENLFWIGLSYTSEKVWKWTNNSIFNSDILQIIGVAEQGSCVAISLDKVFSEHCEADNKMICQRDSERVNQVC</sequence>
<name>A0A8C5L8P1_JACJA</name>
<dbReference type="PANTHER" id="PTHR46784">
    <property type="entry name" value="KILLER CELL LECTIN-LIKE RECEPTOR SUBFAMILY B MEMBER 1"/>
    <property type="match status" value="1"/>
</dbReference>
<evidence type="ECO:0000313" key="10">
    <source>
        <dbReference type="Ensembl" id="ENSJJAP00000019866.1"/>
    </source>
</evidence>
<organism evidence="10 11">
    <name type="scientific">Jaculus jaculus</name>
    <name type="common">Lesser Egyptian jerboa</name>
    <dbReference type="NCBI Taxonomy" id="51337"/>
    <lineage>
        <taxon>Eukaryota</taxon>
        <taxon>Metazoa</taxon>
        <taxon>Chordata</taxon>
        <taxon>Craniata</taxon>
        <taxon>Vertebrata</taxon>
        <taxon>Euteleostomi</taxon>
        <taxon>Mammalia</taxon>
        <taxon>Eutheria</taxon>
        <taxon>Euarchontoglires</taxon>
        <taxon>Glires</taxon>
        <taxon>Rodentia</taxon>
        <taxon>Myomorpha</taxon>
        <taxon>Dipodoidea</taxon>
        <taxon>Dipodidae</taxon>
        <taxon>Dipodinae</taxon>
        <taxon>Jaculus</taxon>
    </lineage>
</organism>
<dbReference type="GO" id="GO:0042269">
    <property type="term" value="P:regulation of natural killer cell mediated cytotoxicity"/>
    <property type="evidence" value="ECO:0007669"/>
    <property type="project" value="TreeGrafter"/>
</dbReference>
<evidence type="ECO:0000256" key="4">
    <source>
        <dbReference type="ARBA" id="ARBA00022968"/>
    </source>
</evidence>
<evidence type="ECO:0000256" key="7">
    <source>
        <dbReference type="ARBA" id="ARBA00023157"/>
    </source>
</evidence>
<proteinExistence type="predicted"/>
<dbReference type="InterPro" id="IPR033992">
    <property type="entry name" value="NKR-like_CTLD"/>
</dbReference>
<dbReference type="InterPro" id="IPR016187">
    <property type="entry name" value="CTDL_fold"/>
</dbReference>
<protein>
    <submittedName>
        <fullName evidence="10">Killer cell lectin-like receptor subfamily B member 1B allele B</fullName>
    </submittedName>
</protein>